<dbReference type="RefSeq" id="WP_202827173.1">
    <property type="nucleotide sequence ID" value="NZ_JAEUXJ010000008.1"/>
</dbReference>
<keyword evidence="3" id="KW-1185">Reference proteome</keyword>
<dbReference type="InterPro" id="IPR036397">
    <property type="entry name" value="RNaseH_sf"/>
</dbReference>
<protein>
    <submittedName>
        <fullName evidence="2">IS630 family transposase</fullName>
    </submittedName>
</protein>
<evidence type="ECO:0000259" key="1">
    <source>
        <dbReference type="Pfam" id="PF13358"/>
    </source>
</evidence>
<dbReference type="NCBIfam" id="NF033545">
    <property type="entry name" value="transpos_IS630"/>
    <property type="match status" value="1"/>
</dbReference>
<gene>
    <name evidence="2" type="ORF">JMJ55_19055</name>
</gene>
<evidence type="ECO:0000313" key="2">
    <source>
        <dbReference type="EMBL" id="MBL6457436.1"/>
    </source>
</evidence>
<accession>A0ABS1V6Z0</accession>
<dbReference type="InterPro" id="IPR038717">
    <property type="entry name" value="Tc1-like_DDE_dom"/>
</dbReference>
<reference evidence="2 3" key="1">
    <citation type="submission" date="2021-01" db="EMBL/GenBank/DDBJ databases">
        <title>Belnapia mucosa sp. nov. and Belnapia arida sp. nov., isolated from the Tabernas Desert (Almeria, Spain).</title>
        <authorList>
            <person name="Molina-Menor E."/>
            <person name="Vidal-Verdu A."/>
            <person name="Calonge A."/>
            <person name="Satari L."/>
            <person name="Pereto Magraner J."/>
            <person name="Porcar Miralles M."/>
        </authorList>
    </citation>
    <scope>NUCLEOTIDE SEQUENCE [LARGE SCALE GENOMIC DNA]</scope>
    <source>
        <strain evidence="2 3">T6</strain>
    </source>
</reference>
<evidence type="ECO:0000313" key="3">
    <source>
        <dbReference type="Proteomes" id="UP000606490"/>
    </source>
</evidence>
<feature type="domain" description="Tc1-like transposase DDE" evidence="1">
    <location>
        <begin position="147"/>
        <end position="278"/>
    </location>
</feature>
<dbReference type="Pfam" id="PF13358">
    <property type="entry name" value="DDE_3"/>
    <property type="match status" value="1"/>
</dbReference>
<proteinExistence type="predicted"/>
<name>A0ABS1V6Z0_9PROT</name>
<dbReference type="PANTHER" id="PTHR46564:SF1">
    <property type="entry name" value="TRANSPOSASE"/>
    <property type="match status" value="1"/>
</dbReference>
<dbReference type="Proteomes" id="UP000606490">
    <property type="component" value="Unassembled WGS sequence"/>
</dbReference>
<dbReference type="InterPro" id="IPR047655">
    <property type="entry name" value="Transpos_IS630-like"/>
</dbReference>
<dbReference type="InterPro" id="IPR009057">
    <property type="entry name" value="Homeodomain-like_sf"/>
</dbReference>
<sequence>MSKALSVDLRERVVAAVAAGTSRRAAAARFGVSVSSAIRWCILAREVGSVAPGPLGGDRRSKHIEAHGALIRSLLDRKSDITLKEIRAELAKLGVSAGIVTIWRFFQRHRLTLKKKTAHAVEQNRPDILRQRWTWFEAQPDLDPDCLVFIDETWASTNMARTHGRAPRGERLRASIPHGHWMTTTFVAGLRNTGMVAPMVLDGPINGELFQAYVDQVLVPDLRPGDIVVMDNLGSHKGAGIRAAIEAAGASLLYLPPYSPDFNPIENAFSKLKAALRSAAERTLDGLWASISRIIDTFTPAECANYFAAAGYDAD</sequence>
<dbReference type="Gene3D" id="3.30.420.10">
    <property type="entry name" value="Ribonuclease H-like superfamily/Ribonuclease H"/>
    <property type="match status" value="1"/>
</dbReference>
<comment type="caution">
    <text evidence="2">The sequence shown here is derived from an EMBL/GenBank/DDBJ whole genome shotgun (WGS) entry which is preliminary data.</text>
</comment>
<dbReference type="SUPFAM" id="SSF46689">
    <property type="entry name" value="Homeodomain-like"/>
    <property type="match status" value="1"/>
</dbReference>
<organism evidence="2 3">
    <name type="scientific">Belnapia mucosa</name>
    <dbReference type="NCBI Taxonomy" id="2804532"/>
    <lineage>
        <taxon>Bacteria</taxon>
        <taxon>Pseudomonadati</taxon>
        <taxon>Pseudomonadota</taxon>
        <taxon>Alphaproteobacteria</taxon>
        <taxon>Acetobacterales</taxon>
        <taxon>Roseomonadaceae</taxon>
        <taxon>Belnapia</taxon>
    </lineage>
</organism>
<dbReference type="PANTHER" id="PTHR46564">
    <property type="entry name" value="TRANSPOSASE"/>
    <property type="match status" value="1"/>
</dbReference>
<dbReference type="EMBL" id="JAEUXJ010000008">
    <property type="protein sequence ID" value="MBL6457436.1"/>
    <property type="molecule type" value="Genomic_DNA"/>
</dbReference>